<name>A0A8X6FE73_TRICU</name>
<dbReference type="AlphaFoldDB" id="A0A8X6FE73"/>
<proteinExistence type="predicted"/>
<sequence length="134" mass="15774">MCELISTINKLLHHLQPPFEDKDLRDQSWLEIIASLAAITLQIRQPHAFFDTLGKQWVFFWAKQIHWSHRGELTRDDGTLNPPPLPRKAFTYLVKDFGIDVIMPVARGIFYTHLYFPSPLVYQWMKPLVCFHNV</sequence>
<comment type="caution">
    <text evidence="1">The sequence shown here is derived from an EMBL/GenBank/DDBJ whole genome shotgun (WGS) entry which is preliminary data.</text>
</comment>
<protein>
    <submittedName>
        <fullName evidence="1">Uncharacterized protein</fullName>
    </submittedName>
</protein>
<organism evidence="1 2">
    <name type="scientific">Trichonephila clavata</name>
    <name type="common">Joro spider</name>
    <name type="synonym">Nephila clavata</name>
    <dbReference type="NCBI Taxonomy" id="2740835"/>
    <lineage>
        <taxon>Eukaryota</taxon>
        <taxon>Metazoa</taxon>
        <taxon>Ecdysozoa</taxon>
        <taxon>Arthropoda</taxon>
        <taxon>Chelicerata</taxon>
        <taxon>Arachnida</taxon>
        <taxon>Araneae</taxon>
        <taxon>Araneomorphae</taxon>
        <taxon>Entelegynae</taxon>
        <taxon>Araneoidea</taxon>
        <taxon>Nephilidae</taxon>
        <taxon>Trichonephila</taxon>
    </lineage>
</organism>
<evidence type="ECO:0000313" key="1">
    <source>
        <dbReference type="EMBL" id="GFQ77813.1"/>
    </source>
</evidence>
<gene>
    <name evidence="1" type="ORF">TNCT_470401</name>
</gene>
<dbReference type="Proteomes" id="UP000887116">
    <property type="component" value="Unassembled WGS sequence"/>
</dbReference>
<evidence type="ECO:0000313" key="2">
    <source>
        <dbReference type="Proteomes" id="UP000887116"/>
    </source>
</evidence>
<dbReference type="EMBL" id="BMAO01031813">
    <property type="protein sequence ID" value="GFQ77813.1"/>
    <property type="molecule type" value="Genomic_DNA"/>
</dbReference>
<reference evidence="1" key="1">
    <citation type="submission" date="2020-07" db="EMBL/GenBank/DDBJ databases">
        <title>Multicomponent nature underlies the extraordinary mechanical properties of spider dragline silk.</title>
        <authorList>
            <person name="Kono N."/>
            <person name="Nakamura H."/>
            <person name="Mori M."/>
            <person name="Yoshida Y."/>
            <person name="Ohtoshi R."/>
            <person name="Malay A.D."/>
            <person name="Moran D.A.P."/>
            <person name="Tomita M."/>
            <person name="Numata K."/>
            <person name="Arakawa K."/>
        </authorList>
    </citation>
    <scope>NUCLEOTIDE SEQUENCE</scope>
</reference>
<accession>A0A8X6FE73</accession>
<keyword evidence="2" id="KW-1185">Reference proteome</keyword>